<dbReference type="Gene3D" id="2.60.120.430">
    <property type="entry name" value="Galactose-binding lectin"/>
    <property type="match status" value="1"/>
</dbReference>
<organism evidence="2 3">
    <name type="scientific">Carboxylicivirga marina</name>
    <dbReference type="NCBI Taxonomy" id="2800988"/>
    <lineage>
        <taxon>Bacteria</taxon>
        <taxon>Pseudomonadati</taxon>
        <taxon>Bacteroidota</taxon>
        <taxon>Bacteroidia</taxon>
        <taxon>Marinilabiliales</taxon>
        <taxon>Marinilabiliaceae</taxon>
        <taxon>Carboxylicivirga</taxon>
    </lineage>
</organism>
<dbReference type="Gene3D" id="3.20.20.80">
    <property type="entry name" value="Glycosidases"/>
    <property type="match status" value="1"/>
</dbReference>
<feature type="signal peptide" evidence="1">
    <location>
        <begin position="1"/>
        <end position="21"/>
    </location>
</feature>
<evidence type="ECO:0000313" key="2">
    <source>
        <dbReference type="EMBL" id="MBK3517087.1"/>
    </source>
</evidence>
<feature type="chain" id="PRO_5046737640" description="Beta-agarase" evidence="1">
    <location>
        <begin position="22"/>
        <end position="698"/>
    </location>
</feature>
<reference evidence="2 3" key="1">
    <citation type="submission" date="2021-01" db="EMBL/GenBank/DDBJ databases">
        <title>Carboxyliciviraga sp.nov., isolated from coastal sediments.</title>
        <authorList>
            <person name="Lu D."/>
            <person name="Zhang T."/>
        </authorList>
    </citation>
    <scope>NUCLEOTIDE SEQUENCE [LARGE SCALE GENOMIC DNA]</scope>
    <source>
        <strain evidence="2 3">N1Y132</strain>
    </source>
</reference>
<dbReference type="SUPFAM" id="SSF51445">
    <property type="entry name" value="(Trans)glycosidases"/>
    <property type="match status" value="1"/>
</dbReference>
<evidence type="ECO:0000256" key="1">
    <source>
        <dbReference type="SAM" id="SignalP"/>
    </source>
</evidence>
<dbReference type="EMBL" id="JAENRR010000012">
    <property type="protein sequence ID" value="MBK3517087.1"/>
    <property type="molecule type" value="Genomic_DNA"/>
</dbReference>
<evidence type="ECO:0008006" key="4">
    <source>
        <dbReference type="Google" id="ProtNLM"/>
    </source>
</evidence>
<dbReference type="RefSeq" id="WP_200464316.1">
    <property type="nucleotide sequence ID" value="NZ_JAENRR010000012.1"/>
</dbReference>
<accession>A0ABS1HHQ4</accession>
<gene>
    <name evidence="2" type="ORF">JIV24_07010</name>
</gene>
<dbReference type="Proteomes" id="UP000605676">
    <property type="component" value="Unassembled WGS sequence"/>
</dbReference>
<sequence>MKSYKTTLIILQLCLSVAISAQTSLIDLSEKYVSDYVKTNNATINFQDDALYISMQANKPLLELHSPSKSWDLRSYSSVAFEVTNLGDEPILLNAHISDYQWNEGVLALNSGETSTMRILIKGYRLPEKHPLARSYEGMFGYPGGYYWHWVPTDVQHIDKIKLSLINPRYPANIAIKNIVAEGNLVEKSYEEIQKTVFPFVDTYGQYMHKEWQGKVHSDVELKKAVDKEKLDLISNPSPKDRNKYGGWTLGKKYKSTGHFRVEKINGRWWMIDPEGYLFWSHGITGVAKAAATTKVVGREKYFSSLPDKEASLFQFAKPNKAKILTYNFTGANLYRKYGSDWERIKSEMAHTRLRSWGMNTFGNWSDETTYLQRKTPYTVSVNFRWKRIGCKLKFPNVFDPSYKANLEKTFEKHKATWEDDFCIGYFVDNELHGWGKIGRAVQTSSATDNAKVELLSFLSKKYASIEKLNAAWESEYVSWKAFLNSTKAATGKTAGSDLLAFEKIMVELYYKTCRDVIKAKAPNKLYMGSRLHNHYYPDDLGHQRWIVPIAAKYCDIVSFNRYRFVPNNMVFHDKSIDKPIIIGEFHFGALDRGMLHTGLRSVQNQEQRGRVYYEYIKGALENPYIVGAHWFQYGEQAVTGRGDGENYQIGFLDVCDTPYQETIDASRKVGEQMYELRLYHESINTKKLKMKLNNQDQ</sequence>
<evidence type="ECO:0000313" key="3">
    <source>
        <dbReference type="Proteomes" id="UP000605676"/>
    </source>
</evidence>
<proteinExistence type="predicted"/>
<keyword evidence="1" id="KW-0732">Signal</keyword>
<name>A0ABS1HHQ4_9BACT</name>
<protein>
    <recommendedName>
        <fullName evidence="4">Beta-agarase</fullName>
    </recommendedName>
</protein>
<keyword evidence="3" id="KW-1185">Reference proteome</keyword>
<dbReference type="InterPro" id="IPR017853">
    <property type="entry name" value="GH"/>
</dbReference>
<comment type="caution">
    <text evidence="2">The sequence shown here is derived from an EMBL/GenBank/DDBJ whole genome shotgun (WGS) entry which is preliminary data.</text>
</comment>